<evidence type="ECO:0000256" key="2">
    <source>
        <dbReference type="SAM" id="Phobius"/>
    </source>
</evidence>
<feature type="transmembrane region" description="Helical" evidence="2">
    <location>
        <begin position="81"/>
        <end position="102"/>
    </location>
</feature>
<feature type="region of interest" description="Disordered" evidence="1">
    <location>
        <begin position="1"/>
        <end position="72"/>
    </location>
</feature>
<evidence type="ECO:0000313" key="4">
    <source>
        <dbReference type="Proteomes" id="UP001059597"/>
    </source>
</evidence>
<evidence type="ECO:0000313" key="3">
    <source>
        <dbReference type="EMBL" id="BDM73334.1"/>
    </source>
</evidence>
<keyword evidence="2" id="KW-1133">Transmembrane helix</keyword>
<sequence length="379" mass="41458">MSRSSYREERRADQAAEAEQRRLDAAAAENRRAERQKAADERTARLREQARAAKQADRADRNARRRERAERRAQALTPERIYRNGTLALVVASGLASLPAQIVHFVGISVMLLPVPLGLEGAAWVMAAGVAYADARSAPGWVRWLLRFLVAACAGFAASINYGYGLSLADGPHGLSADNATAAGAGLAAVTVLGPAVFEIRQWVATLAARDEDARERRRHAARRRRHHRDVLRVARRLVSAAPYGTLPAEDAWRRAWEVVHGPTEPGMTPQLEKHAAAAATRLIEARKPDAEAVARRIHAGLAHPQFVLPDTGNVVPLRREKPQVANQVPPPSEKSAKAPRKRPSPPRRRKGDTPRFHPAARAVAADTARRAPTVTQHI</sequence>
<accession>A0ABN6R4K4</accession>
<feature type="compositionally biased region" description="Low complexity" evidence="1">
    <location>
        <begin position="360"/>
        <end position="379"/>
    </location>
</feature>
<proteinExistence type="predicted"/>
<feature type="transmembrane region" description="Helical" evidence="2">
    <location>
        <begin position="108"/>
        <end position="132"/>
    </location>
</feature>
<feature type="transmembrane region" description="Helical" evidence="2">
    <location>
        <begin position="182"/>
        <end position="200"/>
    </location>
</feature>
<keyword evidence="2" id="KW-0472">Membrane</keyword>
<feature type="region of interest" description="Disordered" evidence="1">
    <location>
        <begin position="321"/>
        <end position="379"/>
    </location>
</feature>
<protein>
    <submittedName>
        <fullName evidence="3">Uncharacterized protein</fullName>
    </submittedName>
</protein>
<gene>
    <name evidence="3" type="ORF">HEK616_68210</name>
</gene>
<name>A0ABN6R4K4_STRNI</name>
<reference evidence="3" key="1">
    <citation type="submission" date="2022-06" db="EMBL/GenBank/DDBJ databases">
        <title>Complete genome sequence of Streptomyces nigrescens HEK616.</title>
        <authorList>
            <person name="Asamizu S."/>
            <person name="Onaka H."/>
        </authorList>
    </citation>
    <scope>NUCLEOTIDE SEQUENCE</scope>
    <source>
        <strain evidence="3">HEK616</strain>
    </source>
</reference>
<feature type="transmembrane region" description="Helical" evidence="2">
    <location>
        <begin position="144"/>
        <end position="162"/>
    </location>
</feature>
<keyword evidence="4" id="KW-1185">Reference proteome</keyword>
<dbReference type="EMBL" id="AP026073">
    <property type="protein sequence ID" value="BDM73334.1"/>
    <property type="molecule type" value="Genomic_DNA"/>
</dbReference>
<keyword evidence="2" id="KW-0812">Transmembrane</keyword>
<evidence type="ECO:0000256" key="1">
    <source>
        <dbReference type="SAM" id="MobiDB-lite"/>
    </source>
</evidence>
<organism evidence="3 4">
    <name type="scientific">Streptomyces nigrescens</name>
    <dbReference type="NCBI Taxonomy" id="1920"/>
    <lineage>
        <taxon>Bacteria</taxon>
        <taxon>Bacillati</taxon>
        <taxon>Actinomycetota</taxon>
        <taxon>Actinomycetes</taxon>
        <taxon>Kitasatosporales</taxon>
        <taxon>Streptomycetaceae</taxon>
        <taxon>Streptomyces</taxon>
    </lineage>
</organism>
<feature type="compositionally biased region" description="Basic residues" evidence="1">
    <location>
        <begin position="338"/>
        <end position="351"/>
    </location>
</feature>
<dbReference type="Proteomes" id="UP001059597">
    <property type="component" value="Chromosome"/>
</dbReference>
<dbReference type="RefSeq" id="WP_261956585.1">
    <property type="nucleotide sequence ID" value="NZ_AP026073.1"/>
</dbReference>